<dbReference type="Gene3D" id="3.40.50.80">
    <property type="entry name" value="Nucleotide-binding domain of ferredoxin-NADP reductase (FNR) module"/>
    <property type="match status" value="1"/>
</dbReference>
<reference evidence="4 5" key="1">
    <citation type="submission" date="2019-07" db="EMBL/GenBank/DDBJ databases">
        <title>Genome sequencing for Ferrovibrio sp. K5.</title>
        <authorList>
            <person name="Park S.-J."/>
        </authorList>
    </citation>
    <scope>NUCLEOTIDE SEQUENCE [LARGE SCALE GENOMIC DNA]</scope>
    <source>
        <strain evidence="4 5">K5</strain>
    </source>
</reference>
<dbReference type="Proteomes" id="UP000317496">
    <property type="component" value="Chromosome"/>
</dbReference>
<sequence length="325" mass="35557">MHDRNDWMDADLVATRDHGPDIRLFEIAPADGVMAYEPGSHINLAVDIDGQPDVRSYSLVGLPRRNIYRIAVKHVQPSRGGSAWLHNLLPGARLRITAPRNHFPLQHGAGSYLLIAGGIGITPLLGMAQVLKQRGADMRLLYAARRRRDLALVSEIEATLGEHASFFISEDGNRLDLQAALAGFPVDGDIYFCGPARMLQSLREAMTALGLPQSSLRFETFGSGGLKPEESFWVRIPRLGVEVMVPPGRSMLDALDAAGVEVMSECRRGECGLCTVDVVALEGEIDHRDVFLSDHQKRENSRICACVSRAVQGGLVIDTSWRAGQ</sequence>
<dbReference type="PRINTS" id="PR00409">
    <property type="entry name" value="PHDIOXRDTASE"/>
</dbReference>
<dbReference type="InterPro" id="IPR036010">
    <property type="entry name" value="2Fe-2S_ferredoxin-like_sf"/>
</dbReference>
<dbReference type="InterPro" id="IPR001041">
    <property type="entry name" value="2Fe-2S_ferredoxin-type"/>
</dbReference>
<name>A0A516H2M9_9PROT</name>
<protein>
    <submittedName>
        <fullName evidence="4">Oxidoreductase</fullName>
    </submittedName>
</protein>
<dbReference type="InterPro" id="IPR050415">
    <property type="entry name" value="MRET"/>
</dbReference>
<dbReference type="InterPro" id="IPR001433">
    <property type="entry name" value="OxRdtase_FAD/NAD-bd"/>
</dbReference>
<feature type="domain" description="2Fe-2S ferredoxin-type" evidence="2">
    <location>
        <begin position="232"/>
        <end position="323"/>
    </location>
</feature>
<dbReference type="InterPro" id="IPR017938">
    <property type="entry name" value="Riboflavin_synthase-like_b-brl"/>
</dbReference>
<dbReference type="PROSITE" id="PS51384">
    <property type="entry name" value="FAD_FR"/>
    <property type="match status" value="1"/>
</dbReference>
<dbReference type="Pfam" id="PF00175">
    <property type="entry name" value="NAD_binding_1"/>
    <property type="match status" value="1"/>
</dbReference>
<dbReference type="GO" id="GO:0016491">
    <property type="term" value="F:oxidoreductase activity"/>
    <property type="evidence" value="ECO:0007669"/>
    <property type="project" value="InterPro"/>
</dbReference>
<keyword evidence="1" id="KW-1133">Transmembrane helix</keyword>
<dbReference type="InterPro" id="IPR017927">
    <property type="entry name" value="FAD-bd_FR_type"/>
</dbReference>
<dbReference type="SUPFAM" id="SSF54292">
    <property type="entry name" value="2Fe-2S ferredoxin-like"/>
    <property type="match status" value="1"/>
</dbReference>
<dbReference type="InterPro" id="IPR006058">
    <property type="entry name" value="2Fe2S_fd_BS"/>
</dbReference>
<proteinExistence type="predicted"/>
<dbReference type="AlphaFoldDB" id="A0A516H2M9"/>
<dbReference type="PROSITE" id="PS00197">
    <property type="entry name" value="2FE2S_FER_1"/>
    <property type="match status" value="1"/>
</dbReference>
<evidence type="ECO:0000313" key="4">
    <source>
        <dbReference type="EMBL" id="QDO98028.1"/>
    </source>
</evidence>
<dbReference type="KEGG" id="fer:FNB15_12435"/>
<dbReference type="RefSeq" id="WP_144069009.1">
    <property type="nucleotide sequence ID" value="NZ_CP041636.1"/>
</dbReference>
<keyword evidence="1" id="KW-0472">Membrane</keyword>
<dbReference type="GO" id="GO:0051537">
    <property type="term" value="F:2 iron, 2 sulfur cluster binding"/>
    <property type="evidence" value="ECO:0007669"/>
    <property type="project" value="InterPro"/>
</dbReference>
<feature type="transmembrane region" description="Helical" evidence="1">
    <location>
        <begin position="109"/>
        <end position="131"/>
    </location>
</feature>
<evidence type="ECO:0000256" key="1">
    <source>
        <dbReference type="SAM" id="Phobius"/>
    </source>
</evidence>
<dbReference type="InterPro" id="IPR008333">
    <property type="entry name" value="Cbr1-like_FAD-bd_dom"/>
</dbReference>
<feature type="domain" description="FAD-binding FR-type" evidence="3">
    <location>
        <begin position="5"/>
        <end position="106"/>
    </location>
</feature>
<dbReference type="Gene3D" id="3.10.20.30">
    <property type="match status" value="1"/>
</dbReference>
<dbReference type="OrthoDB" id="9792185at2"/>
<dbReference type="PROSITE" id="PS51085">
    <property type="entry name" value="2FE2S_FER_2"/>
    <property type="match status" value="1"/>
</dbReference>
<dbReference type="EMBL" id="CP041636">
    <property type="protein sequence ID" value="QDO98028.1"/>
    <property type="molecule type" value="Genomic_DNA"/>
</dbReference>
<dbReference type="Pfam" id="PF00970">
    <property type="entry name" value="FAD_binding_6"/>
    <property type="match status" value="1"/>
</dbReference>
<dbReference type="PANTHER" id="PTHR47354:SF2">
    <property type="entry name" value="BLR2392 PROTEIN"/>
    <property type="match status" value="1"/>
</dbReference>
<dbReference type="SUPFAM" id="SSF52343">
    <property type="entry name" value="Ferredoxin reductase-like, C-terminal NADP-linked domain"/>
    <property type="match status" value="1"/>
</dbReference>
<evidence type="ECO:0000259" key="3">
    <source>
        <dbReference type="PROSITE" id="PS51384"/>
    </source>
</evidence>
<evidence type="ECO:0000259" key="2">
    <source>
        <dbReference type="PROSITE" id="PS51085"/>
    </source>
</evidence>
<accession>A0A516H2M9</accession>
<dbReference type="SUPFAM" id="SSF63380">
    <property type="entry name" value="Riboflavin synthase domain-like"/>
    <property type="match status" value="1"/>
</dbReference>
<dbReference type="PANTHER" id="PTHR47354">
    <property type="entry name" value="NADH OXIDOREDUCTASE HCR"/>
    <property type="match status" value="1"/>
</dbReference>
<dbReference type="InterPro" id="IPR012675">
    <property type="entry name" value="Beta-grasp_dom_sf"/>
</dbReference>
<organism evidence="4 5">
    <name type="scientific">Ferrovibrio terrae</name>
    <dbReference type="NCBI Taxonomy" id="2594003"/>
    <lineage>
        <taxon>Bacteria</taxon>
        <taxon>Pseudomonadati</taxon>
        <taxon>Pseudomonadota</taxon>
        <taxon>Alphaproteobacteria</taxon>
        <taxon>Rhodospirillales</taxon>
        <taxon>Rhodospirillaceae</taxon>
        <taxon>Ferrovibrio</taxon>
    </lineage>
</organism>
<gene>
    <name evidence="4" type="ORF">FNB15_12435</name>
</gene>
<dbReference type="Pfam" id="PF00111">
    <property type="entry name" value="Fer2"/>
    <property type="match status" value="1"/>
</dbReference>
<dbReference type="CDD" id="cd06185">
    <property type="entry name" value="PDR_like"/>
    <property type="match status" value="1"/>
</dbReference>
<keyword evidence="1" id="KW-0812">Transmembrane</keyword>
<dbReference type="InterPro" id="IPR039261">
    <property type="entry name" value="FNR_nucleotide-bd"/>
</dbReference>
<evidence type="ECO:0000313" key="5">
    <source>
        <dbReference type="Proteomes" id="UP000317496"/>
    </source>
</evidence>
<dbReference type="Gene3D" id="2.40.30.10">
    <property type="entry name" value="Translation factors"/>
    <property type="match status" value="1"/>
</dbReference>
<dbReference type="CDD" id="cd00207">
    <property type="entry name" value="fer2"/>
    <property type="match status" value="1"/>
</dbReference>
<keyword evidence="5" id="KW-1185">Reference proteome</keyword>